<feature type="coiled-coil region" evidence="1">
    <location>
        <begin position="385"/>
        <end position="412"/>
    </location>
</feature>
<feature type="transmembrane region" description="Helical" evidence="3">
    <location>
        <begin position="432"/>
        <end position="448"/>
    </location>
</feature>
<evidence type="ECO:0000256" key="2">
    <source>
        <dbReference type="SAM" id="MobiDB-lite"/>
    </source>
</evidence>
<organism evidence="4 5">
    <name type="scientific">Lichtheimia corymbifera JMRC:FSU:9682</name>
    <dbReference type="NCBI Taxonomy" id="1263082"/>
    <lineage>
        <taxon>Eukaryota</taxon>
        <taxon>Fungi</taxon>
        <taxon>Fungi incertae sedis</taxon>
        <taxon>Mucoromycota</taxon>
        <taxon>Mucoromycotina</taxon>
        <taxon>Mucoromycetes</taxon>
        <taxon>Mucorales</taxon>
        <taxon>Lichtheimiaceae</taxon>
        <taxon>Lichtheimia</taxon>
    </lineage>
</organism>
<keyword evidence="5" id="KW-1185">Reference proteome</keyword>
<keyword evidence="3" id="KW-1133">Transmembrane helix</keyword>
<dbReference type="Proteomes" id="UP000027586">
    <property type="component" value="Unassembled WGS sequence"/>
</dbReference>
<comment type="caution">
    <text evidence="4">The sequence shown here is derived from an EMBL/GenBank/DDBJ whole genome shotgun (WGS) entry which is preliminary data.</text>
</comment>
<feature type="compositionally biased region" description="Low complexity" evidence="2">
    <location>
        <begin position="361"/>
        <end position="371"/>
    </location>
</feature>
<feature type="compositionally biased region" description="Pro residues" evidence="2">
    <location>
        <begin position="311"/>
        <end position="330"/>
    </location>
</feature>
<name>A0A068S2I9_9FUNG</name>
<keyword evidence="3" id="KW-0812">Transmembrane</keyword>
<protein>
    <submittedName>
        <fullName evidence="4">Uncharacterized protein</fullName>
    </submittedName>
</protein>
<feature type="compositionally biased region" description="Low complexity" evidence="2">
    <location>
        <begin position="331"/>
        <end position="347"/>
    </location>
</feature>
<keyword evidence="3" id="KW-0472">Membrane</keyword>
<sequence>MDDDDNTTVLPIQFQLLYNYDISTEYDSLRKRKTHMHPALACELNGVRIYRLIDYNLEQHYVSAGQLWRACGLTVTEGLFLFDLRVSDYEVDFLIPHFPFCDVWVTVTKARHMASILNVETELELLCLVDHDPIFSSDNITRGELVHNWKVEAIPNALYSTRALLETPVNRPIECLTGQRKIRTQISRNRQPGMVCKDRLETGLVRLAIAAYEAFISSSYQHHEESSSHSITEDGITTQADALWDVFQGLLFDFQNLTLQKQQDGRVFQDSMMIGNMPLRREYLRQGNALQRVYVAGMTEKLFAELQRRPSPSPPPPPPQQSQPLQPPTPTAAAAAAAHVTSPHASTPTPAEEKHYQQHPTTTTSSNSLLSDPHIMLHDRMDTLEQELYRMKRKAKRRADDLQLEIQELQHQVVTLETWKTRNERSRKSERLWILMAALSVIVTLWIFG</sequence>
<reference evidence="4" key="1">
    <citation type="submission" date="2013-08" db="EMBL/GenBank/DDBJ databases">
        <title>Gene expansion shapes genome architecture in the human pathogen Lichtheimia corymbifera: an evolutionary genomics analysis in the ancient terrestrial Mucorales (Mucoromycotina).</title>
        <authorList>
            <person name="Schwartze V.U."/>
            <person name="Winter S."/>
            <person name="Shelest E."/>
            <person name="Marcet-Houben M."/>
            <person name="Horn F."/>
            <person name="Wehner S."/>
            <person name="Hoffmann K."/>
            <person name="Riege K."/>
            <person name="Sammeth M."/>
            <person name="Nowrousian M."/>
            <person name="Valiante V."/>
            <person name="Linde J."/>
            <person name="Jacobsen I.D."/>
            <person name="Marz M."/>
            <person name="Brakhage A.A."/>
            <person name="Gabaldon T."/>
            <person name="Bocker S."/>
            <person name="Voigt K."/>
        </authorList>
    </citation>
    <scope>NUCLEOTIDE SEQUENCE [LARGE SCALE GENOMIC DNA]</scope>
    <source>
        <strain evidence="4">FSU 9682</strain>
    </source>
</reference>
<feature type="region of interest" description="Disordered" evidence="2">
    <location>
        <begin position="307"/>
        <end position="372"/>
    </location>
</feature>
<dbReference type="STRING" id="1263082.A0A068S2I9"/>
<dbReference type="VEuPathDB" id="FungiDB:LCOR_07297.1"/>
<dbReference type="EMBL" id="CBTN010000036">
    <property type="protein sequence ID" value="CDH56225.1"/>
    <property type="molecule type" value="Genomic_DNA"/>
</dbReference>
<evidence type="ECO:0000313" key="4">
    <source>
        <dbReference type="EMBL" id="CDH56225.1"/>
    </source>
</evidence>
<evidence type="ECO:0000256" key="3">
    <source>
        <dbReference type="SAM" id="Phobius"/>
    </source>
</evidence>
<keyword evidence="1" id="KW-0175">Coiled coil</keyword>
<accession>A0A068S2I9</accession>
<evidence type="ECO:0000313" key="5">
    <source>
        <dbReference type="Proteomes" id="UP000027586"/>
    </source>
</evidence>
<evidence type="ECO:0000256" key="1">
    <source>
        <dbReference type="SAM" id="Coils"/>
    </source>
</evidence>
<proteinExistence type="predicted"/>
<dbReference type="AlphaFoldDB" id="A0A068S2I9"/>
<gene>
    <name evidence="4" type="ORF">LCOR_07297.1</name>
</gene>
<dbReference type="OrthoDB" id="2504162at2759"/>